<proteinExistence type="predicted"/>
<feature type="compositionally biased region" description="Polar residues" evidence="1">
    <location>
        <begin position="225"/>
        <end position="249"/>
    </location>
</feature>
<dbReference type="Proteomes" id="UP001151760">
    <property type="component" value="Unassembled WGS sequence"/>
</dbReference>
<sequence>MDDMILDRCALKQEINSLKQTISNQVKEKGSLLQTFNVFKKESKEKENKYMDKEISLEKKIKELDNIIYKVGQSAQTMHMLMKPQVFYDDTYKQALDVMNIMIHVDYVLANALPTDNKCLVHGNLEIERLEQKNDHLFELILSQDIVHICVNSLVSCNDYREMKQVEHARALRPLDSDLDSAYKIVQRIQEVLIYVKDTCPSLMKTSEKLVAVTPLNENKKVRMKSSTSASRSQPSGNTKNNRILQTTSSNMKNKVEDYHRRVKCLSSKSKVVVSKISNNSGSNQSWGSNVLDVPSTSLVDFRLSKLFCGIWTLDAPSICADIK</sequence>
<dbReference type="EMBL" id="BQNB010015024">
    <property type="protein sequence ID" value="GJT35128.1"/>
    <property type="molecule type" value="Genomic_DNA"/>
</dbReference>
<evidence type="ECO:0000313" key="2">
    <source>
        <dbReference type="EMBL" id="GJT35128.1"/>
    </source>
</evidence>
<organism evidence="2 3">
    <name type="scientific">Tanacetum coccineum</name>
    <dbReference type="NCBI Taxonomy" id="301880"/>
    <lineage>
        <taxon>Eukaryota</taxon>
        <taxon>Viridiplantae</taxon>
        <taxon>Streptophyta</taxon>
        <taxon>Embryophyta</taxon>
        <taxon>Tracheophyta</taxon>
        <taxon>Spermatophyta</taxon>
        <taxon>Magnoliopsida</taxon>
        <taxon>eudicotyledons</taxon>
        <taxon>Gunneridae</taxon>
        <taxon>Pentapetalae</taxon>
        <taxon>asterids</taxon>
        <taxon>campanulids</taxon>
        <taxon>Asterales</taxon>
        <taxon>Asteraceae</taxon>
        <taxon>Asteroideae</taxon>
        <taxon>Anthemideae</taxon>
        <taxon>Anthemidinae</taxon>
        <taxon>Tanacetum</taxon>
    </lineage>
</organism>
<reference evidence="2" key="2">
    <citation type="submission" date="2022-01" db="EMBL/GenBank/DDBJ databases">
        <authorList>
            <person name="Yamashiro T."/>
            <person name="Shiraishi A."/>
            <person name="Satake H."/>
            <person name="Nakayama K."/>
        </authorList>
    </citation>
    <scope>NUCLEOTIDE SEQUENCE</scope>
</reference>
<evidence type="ECO:0000313" key="3">
    <source>
        <dbReference type="Proteomes" id="UP001151760"/>
    </source>
</evidence>
<reference evidence="2" key="1">
    <citation type="journal article" date="2022" name="Int. J. Mol. Sci.">
        <title>Draft Genome of Tanacetum Coccineum: Genomic Comparison of Closely Related Tanacetum-Family Plants.</title>
        <authorList>
            <person name="Yamashiro T."/>
            <person name="Shiraishi A."/>
            <person name="Nakayama K."/>
            <person name="Satake H."/>
        </authorList>
    </citation>
    <scope>NUCLEOTIDE SEQUENCE</scope>
</reference>
<comment type="caution">
    <text evidence="2">The sequence shown here is derived from an EMBL/GenBank/DDBJ whole genome shotgun (WGS) entry which is preliminary data.</text>
</comment>
<protein>
    <submittedName>
        <fullName evidence="2">Uncharacterized protein</fullName>
    </submittedName>
</protein>
<evidence type="ECO:0000256" key="1">
    <source>
        <dbReference type="SAM" id="MobiDB-lite"/>
    </source>
</evidence>
<feature type="region of interest" description="Disordered" evidence="1">
    <location>
        <begin position="221"/>
        <end position="249"/>
    </location>
</feature>
<name>A0ABQ5D9Y9_9ASTR</name>
<gene>
    <name evidence="2" type="ORF">Tco_0925547</name>
</gene>
<keyword evidence="3" id="KW-1185">Reference proteome</keyword>
<accession>A0ABQ5D9Y9</accession>